<feature type="transmembrane region" description="Helical" evidence="7">
    <location>
        <begin position="358"/>
        <end position="379"/>
    </location>
</feature>
<sequence>MIDLRENIVSSLGEILLHKLRSFLTILGIIFGVASVIAMMSIGKGAQQASLKQIESMGAKNITVKSKKIMGKKLLEAKRRFSKGLSIDDSIYIKKNIKGIKEIAPVMITRKNVAYGKLQPEANLVGVGDEYFRILNKASLFGRTLTLSDVKNYRRVCVLGYGISKKIFHNEDPVGKLIKIGGVRYVIAGVMGDMTLKTNTATGSGIDIQTRDMNNDIYIPRSLINNIYEYFKVNSPTPTSDNDPDYHQVSEMIIQAESMETIPAIKELINKALKRRHGNTEDFEIIIPIEKLAQKKETQRIFNIVMTGIAAISLIVGGIGIMNIMLASVSERIREIGIRRAIGATRRDIMLQFITESFLLSLIGGLLGIFLGIVISYVVSAKADWQTVITWWSVIMAFAVSALTGIISGIFPAYRAANMDPVECLRYE</sequence>
<keyword evidence="5 7" id="KW-0472">Membrane</keyword>
<proteinExistence type="inferred from homology"/>
<dbReference type="PANTHER" id="PTHR30572:SF4">
    <property type="entry name" value="ABC TRANSPORTER PERMEASE YTRF"/>
    <property type="match status" value="1"/>
</dbReference>
<dbReference type="Pfam" id="PF12704">
    <property type="entry name" value="MacB_PCD"/>
    <property type="match status" value="1"/>
</dbReference>
<keyword evidence="2" id="KW-1003">Cell membrane</keyword>
<comment type="subcellular location">
    <subcellularLocation>
        <location evidence="1">Cell membrane</location>
        <topology evidence="1">Multi-pass membrane protein</topology>
    </subcellularLocation>
</comment>
<comment type="caution">
    <text evidence="10">The sequence shown here is derived from an EMBL/GenBank/DDBJ whole genome shotgun (WGS) entry which is preliminary data.</text>
</comment>
<evidence type="ECO:0000256" key="1">
    <source>
        <dbReference type="ARBA" id="ARBA00004651"/>
    </source>
</evidence>
<dbReference type="InterPro" id="IPR050250">
    <property type="entry name" value="Macrolide_Exporter_MacB"/>
</dbReference>
<dbReference type="InterPro" id="IPR003838">
    <property type="entry name" value="ABC3_permease_C"/>
</dbReference>
<organism evidence="10 11">
    <name type="scientific">Muiribacterium halophilum</name>
    <dbReference type="NCBI Taxonomy" id="2053465"/>
    <lineage>
        <taxon>Bacteria</taxon>
        <taxon>Candidatus Muiribacteriota</taxon>
        <taxon>Candidatus Muiribacteriia</taxon>
        <taxon>Candidatus Muiribacteriales</taxon>
        <taxon>Candidatus Muiribacteriaceae</taxon>
        <taxon>Candidatus Muiribacterium</taxon>
    </lineage>
</organism>
<dbReference type="InterPro" id="IPR025857">
    <property type="entry name" value="MacB_PCD"/>
</dbReference>
<evidence type="ECO:0000256" key="6">
    <source>
        <dbReference type="ARBA" id="ARBA00038076"/>
    </source>
</evidence>
<accession>A0A2N5ZD21</accession>
<name>A0A2N5ZD21_MUIH1</name>
<dbReference type="GO" id="GO:0022857">
    <property type="term" value="F:transmembrane transporter activity"/>
    <property type="evidence" value="ECO:0007669"/>
    <property type="project" value="TreeGrafter"/>
</dbReference>
<gene>
    <name evidence="10" type="ORF">C0601_10030</name>
</gene>
<dbReference type="GO" id="GO:0005886">
    <property type="term" value="C:plasma membrane"/>
    <property type="evidence" value="ECO:0007669"/>
    <property type="project" value="UniProtKB-SubCell"/>
</dbReference>
<dbReference type="Pfam" id="PF02687">
    <property type="entry name" value="FtsX"/>
    <property type="match status" value="1"/>
</dbReference>
<reference evidence="10 11" key="1">
    <citation type="submission" date="2017-11" db="EMBL/GenBank/DDBJ databases">
        <title>Genome-resolved metagenomics identifies genetic mobility, metabolic interactions, and unexpected diversity in perchlorate-reducing communities.</title>
        <authorList>
            <person name="Barnum T.P."/>
            <person name="Figueroa I.A."/>
            <person name="Carlstrom C.I."/>
            <person name="Lucas L.N."/>
            <person name="Engelbrektson A.L."/>
            <person name="Coates J.D."/>
        </authorList>
    </citation>
    <scope>NUCLEOTIDE SEQUENCE [LARGE SCALE GENOMIC DNA]</scope>
    <source>
        <strain evidence="10">BM706</strain>
    </source>
</reference>
<evidence type="ECO:0000259" key="9">
    <source>
        <dbReference type="Pfam" id="PF12704"/>
    </source>
</evidence>
<feature type="transmembrane region" description="Helical" evidence="7">
    <location>
        <begin position="301"/>
        <end position="326"/>
    </location>
</feature>
<dbReference type="EMBL" id="PKTG01000112">
    <property type="protein sequence ID" value="PLX16524.1"/>
    <property type="molecule type" value="Genomic_DNA"/>
</dbReference>
<feature type="transmembrane region" description="Helical" evidence="7">
    <location>
        <begin position="20"/>
        <end position="42"/>
    </location>
</feature>
<evidence type="ECO:0000256" key="7">
    <source>
        <dbReference type="SAM" id="Phobius"/>
    </source>
</evidence>
<evidence type="ECO:0008006" key="12">
    <source>
        <dbReference type="Google" id="ProtNLM"/>
    </source>
</evidence>
<dbReference type="Proteomes" id="UP000234857">
    <property type="component" value="Unassembled WGS sequence"/>
</dbReference>
<feature type="transmembrane region" description="Helical" evidence="7">
    <location>
        <begin position="391"/>
        <end position="411"/>
    </location>
</feature>
<dbReference type="PANTHER" id="PTHR30572">
    <property type="entry name" value="MEMBRANE COMPONENT OF TRANSPORTER-RELATED"/>
    <property type="match status" value="1"/>
</dbReference>
<evidence type="ECO:0000313" key="11">
    <source>
        <dbReference type="Proteomes" id="UP000234857"/>
    </source>
</evidence>
<keyword evidence="4 7" id="KW-1133">Transmembrane helix</keyword>
<evidence type="ECO:0000256" key="4">
    <source>
        <dbReference type="ARBA" id="ARBA00022989"/>
    </source>
</evidence>
<keyword evidence="3 7" id="KW-0812">Transmembrane</keyword>
<protein>
    <recommendedName>
        <fullName evidence="12">ABC transporter permease</fullName>
    </recommendedName>
</protein>
<feature type="domain" description="MacB-like periplasmic core" evidence="9">
    <location>
        <begin position="22"/>
        <end position="271"/>
    </location>
</feature>
<dbReference type="AlphaFoldDB" id="A0A2N5ZD21"/>
<evidence type="ECO:0000256" key="2">
    <source>
        <dbReference type="ARBA" id="ARBA00022475"/>
    </source>
</evidence>
<evidence type="ECO:0000313" key="10">
    <source>
        <dbReference type="EMBL" id="PLX16524.1"/>
    </source>
</evidence>
<evidence type="ECO:0000256" key="5">
    <source>
        <dbReference type="ARBA" id="ARBA00023136"/>
    </source>
</evidence>
<comment type="similarity">
    <text evidence="6">Belongs to the ABC-4 integral membrane protein family.</text>
</comment>
<feature type="domain" description="ABC3 transporter permease C-terminal" evidence="8">
    <location>
        <begin position="309"/>
        <end position="421"/>
    </location>
</feature>
<evidence type="ECO:0000259" key="8">
    <source>
        <dbReference type="Pfam" id="PF02687"/>
    </source>
</evidence>
<evidence type="ECO:0000256" key="3">
    <source>
        <dbReference type="ARBA" id="ARBA00022692"/>
    </source>
</evidence>